<feature type="compositionally biased region" description="Basic and acidic residues" evidence="2">
    <location>
        <begin position="1"/>
        <end position="10"/>
    </location>
</feature>
<dbReference type="Proteomes" id="UP000008810">
    <property type="component" value="Chromosome 3"/>
</dbReference>
<dbReference type="GeneID" id="100836783"/>
<dbReference type="OrthoDB" id="686324at2759"/>
<evidence type="ECO:0000256" key="2">
    <source>
        <dbReference type="SAM" id="MobiDB-lite"/>
    </source>
</evidence>
<dbReference type="EMBL" id="CM000882">
    <property type="protein sequence ID" value="KQK02085.1"/>
    <property type="molecule type" value="Genomic_DNA"/>
</dbReference>
<dbReference type="InterPro" id="IPR002110">
    <property type="entry name" value="Ankyrin_rpt"/>
</dbReference>
<dbReference type="PANTHER" id="PTHR24121">
    <property type="entry name" value="NO MECHANORECEPTOR POTENTIAL C, ISOFORM D-RELATED"/>
    <property type="match status" value="1"/>
</dbReference>
<dbReference type="eggNOG" id="KOG0504">
    <property type="taxonomic scope" value="Eukaryota"/>
</dbReference>
<reference evidence="3" key="2">
    <citation type="submission" date="2017-06" db="EMBL/GenBank/DDBJ databases">
        <title>WGS assembly of Brachypodium distachyon.</title>
        <authorList>
            <consortium name="The International Brachypodium Initiative"/>
            <person name="Lucas S."/>
            <person name="Harmon-Smith M."/>
            <person name="Lail K."/>
            <person name="Tice H."/>
            <person name="Grimwood J."/>
            <person name="Bruce D."/>
            <person name="Barry K."/>
            <person name="Shu S."/>
            <person name="Lindquist E."/>
            <person name="Wang M."/>
            <person name="Pitluck S."/>
            <person name="Vogel J.P."/>
            <person name="Garvin D.F."/>
            <person name="Mockler T.C."/>
            <person name="Schmutz J."/>
            <person name="Rokhsar D."/>
            <person name="Bevan M.W."/>
        </authorList>
    </citation>
    <scope>NUCLEOTIDE SEQUENCE</scope>
    <source>
        <strain evidence="3">Bd21</strain>
    </source>
</reference>
<organism evidence="3">
    <name type="scientific">Brachypodium distachyon</name>
    <name type="common">Purple false brome</name>
    <name type="synonym">Trachynia distachya</name>
    <dbReference type="NCBI Taxonomy" id="15368"/>
    <lineage>
        <taxon>Eukaryota</taxon>
        <taxon>Viridiplantae</taxon>
        <taxon>Streptophyta</taxon>
        <taxon>Embryophyta</taxon>
        <taxon>Tracheophyta</taxon>
        <taxon>Spermatophyta</taxon>
        <taxon>Magnoliopsida</taxon>
        <taxon>Liliopsida</taxon>
        <taxon>Poales</taxon>
        <taxon>Poaceae</taxon>
        <taxon>BOP clade</taxon>
        <taxon>Pooideae</taxon>
        <taxon>Stipodae</taxon>
        <taxon>Brachypodieae</taxon>
        <taxon>Brachypodium</taxon>
    </lineage>
</organism>
<proteinExistence type="predicted"/>
<dbReference type="PROSITE" id="PS50297">
    <property type="entry name" value="ANK_REP_REGION"/>
    <property type="match status" value="1"/>
</dbReference>
<dbReference type="PROSITE" id="PS50088">
    <property type="entry name" value="ANK_REPEAT"/>
    <property type="match status" value="1"/>
</dbReference>
<dbReference type="SUPFAM" id="SSF48403">
    <property type="entry name" value="Ankyrin repeat"/>
    <property type="match status" value="1"/>
</dbReference>
<dbReference type="EMBL" id="CM000882">
    <property type="protein sequence ID" value="PNT69703.1"/>
    <property type="molecule type" value="Genomic_DNA"/>
</dbReference>
<dbReference type="EnsemblPlants" id="KQK02085">
    <property type="protein sequence ID" value="KQK02085"/>
    <property type="gene ID" value="BRADI_3g60280v3"/>
</dbReference>
<protein>
    <submittedName>
        <fullName evidence="3 4">Uncharacterized protein</fullName>
    </submittedName>
</protein>
<dbReference type="HOGENOM" id="CLU_000134_36_0_1"/>
<dbReference type="EnsemblPlants" id="PNT69703">
    <property type="protein sequence ID" value="PNT69703"/>
    <property type="gene ID" value="BRADI_3g60280v3"/>
</dbReference>
<evidence type="ECO:0000313" key="5">
    <source>
        <dbReference type="Proteomes" id="UP000008810"/>
    </source>
</evidence>
<dbReference type="STRING" id="15368.I1IFM3"/>
<dbReference type="KEGG" id="bdi:100836783"/>
<dbReference type="Gramene" id="PNT69703">
    <property type="protein sequence ID" value="PNT69703"/>
    <property type="gene ID" value="BRADI_3g60280v3"/>
</dbReference>
<evidence type="ECO:0000313" key="3">
    <source>
        <dbReference type="EMBL" id="PNT69703.1"/>
    </source>
</evidence>
<dbReference type="Gramene" id="KQK02085">
    <property type="protein sequence ID" value="KQK02085"/>
    <property type="gene ID" value="BRADI_3g60280v3"/>
</dbReference>
<dbReference type="AlphaFoldDB" id="I1IFM3"/>
<reference evidence="4" key="3">
    <citation type="submission" date="2018-08" db="UniProtKB">
        <authorList>
            <consortium name="EnsemblPlants"/>
        </authorList>
    </citation>
    <scope>IDENTIFICATION</scope>
    <source>
        <strain evidence="4">cv. Bd21</strain>
    </source>
</reference>
<gene>
    <name evidence="4" type="primary">LOC100836783</name>
    <name evidence="3" type="ORF">BRADI_3g60280v3</name>
</gene>
<dbReference type="RefSeq" id="XP_010236919.2">
    <property type="nucleotide sequence ID" value="XM_010238617.2"/>
</dbReference>
<feature type="region of interest" description="Disordered" evidence="2">
    <location>
        <begin position="1"/>
        <end position="21"/>
    </location>
</feature>
<name>I1IFM3_BRADI</name>
<dbReference type="SMART" id="SM00248">
    <property type="entry name" value="ANK"/>
    <property type="match status" value="6"/>
</dbReference>
<dbReference type="Pfam" id="PF12796">
    <property type="entry name" value="Ank_2"/>
    <property type="match status" value="1"/>
</dbReference>
<evidence type="ECO:0000313" key="4">
    <source>
        <dbReference type="EnsemblPlants" id="KQK02085"/>
    </source>
</evidence>
<dbReference type="OMA" id="ANEGHIK"/>
<keyword evidence="5" id="KW-1185">Reference proteome</keyword>
<dbReference type="InterPro" id="IPR036770">
    <property type="entry name" value="Ankyrin_rpt-contain_sf"/>
</dbReference>
<evidence type="ECO:0000256" key="1">
    <source>
        <dbReference type="PROSITE-ProRule" id="PRU00023"/>
    </source>
</evidence>
<dbReference type="Pfam" id="PF00023">
    <property type="entry name" value="Ank"/>
    <property type="match status" value="2"/>
</dbReference>
<sequence>MASSSTREEAPSSTIVGEAPPPVTMEAKMIVATGHGHCQQLKDMLLSKEDASIMAVVMASSNQASKPPNPPSPAMDYRLLAAACSGSFLDLESLLTGEDCRQASCNGTIRSSALPRASDDEEAFLRESLLDGVTSNGDTLLHVVATNGDSEDFLNKAGLIHRKALNLLFVQNNEGDTPLHCAARAANSQMVFLLVDLAKGQDNNDNRSVKALLEKENKIKETALHEAIRGGNNDIVKMLMEEHPRLARLPKDDGTSPLYLAILLENKTIAKTLYQMSDKILSYSGPNGQNALHAAVFGVGGKDLTEMLLEWNKDLTIQQDEKGNTPLHSAASSTGLIGHLLLLLQANPNAIHQEDHNGSFPIHVAASVGATQAITDFLEKSPNCAGLR</sequence>
<dbReference type="PANTHER" id="PTHR24121:SF21">
    <property type="entry name" value="ANKYRIN REPEAT FAMILY PROTEIN"/>
    <property type="match status" value="1"/>
</dbReference>
<keyword evidence="1" id="KW-0040">ANK repeat</keyword>
<feature type="repeat" description="ANK" evidence="1">
    <location>
        <begin position="174"/>
        <end position="206"/>
    </location>
</feature>
<dbReference type="Gene3D" id="1.25.40.20">
    <property type="entry name" value="Ankyrin repeat-containing domain"/>
    <property type="match status" value="2"/>
</dbReference>
<accession>I1IFM3</accession>
<reference evidence="3 4" key="1">
    <citation type="journal article" date="2010" name="Nature">
        <title>Genome sequencing and analysis of the model grass Brachypodium distachyon.</title>
        <authorList>
            <consortium name="International Brachypodium Initiative"/>
        </authorList>
    </citation>
    <scope>NUCLEOTIDE SEQUENCE [LARGE SCALE GENOMIC DNA]</scope>
    <source>
        <strain evidence="3 4">Bd21</strain>
    </source>
</reference>